<dbReference type="EMBL" id="FUEG01000001">
    <property type="protein sequence ID" value="SJK98821.1"/>
    <property type="molecule type" value="Genomic_DNA"/>
</dbReference>
<keyword evidence="3" id="KW-1185">Reference proteome</keyword>
<protein>
    <recommendedName>
        <fullName evidence="4">Protein kinase domain-containing protein</fullName>
    </recommendedName>
</protein>
<organism evidence="2 3">
    <name type="scientific">Armillaria ostoyae</name>
    <name type="common">Armillaria root rot fungus</name>
    <dbReference type="NCBI Taxonomy" id="47428"/>
    <lineage>
        <taxon>Eukaryota</taxon>
        <taxon>Fungi</taxon>
        <taxon>Dikarya</taxon>
        <taxon>Basidiomycota</taxon>
        <taxon>Agaricomycotina</taxon>
        <taxon>Agaricomycetes</taxon>
        <taxon>Agaricomycetidae</taxon>
        <taxon>Agaricales</taxon>
        <taxon>Marasmiineae</taxon>
        <taxon>Physalacriaceae</taxon>
        <taxon>Armillaria</taxon>
    </lineage>
</organism>
<feature type="region of interest" description="Disordered" evidence="1">
    <location>
        <begin position="174"/>
        <end position="208"/>
    </location>
</feature>
<dbReference type="Proteomes" id="UP000219338">
    <property type="component" value="Unassembled WGS sequence"/>
</dbReference>
<sequence>MQAGGRDQTLQNIPVHEVSISTFSSLSVNGLGHSGDNATKITLPRSQSFPAPRFVRSYVPLPRIESWAPLSLSNNGGHLEIELTGKISEGRVGLVYSARVIHDTTRSDLPDLCVKLAKAEYSRTLAREAWFYEQLALDGCEGVISPRCFGFFTVPFKDCLDIKGQPISRVEPWENIELYTPKPDSDDSDESDVEENTDEPDNSEGTDWWLPDDRPYLDKYFKDDDGWKSGSPWNEWRASSSDPLISVLVLEKLGKAYYSPKGQEEEELNDIRDVVHDLGSTGIMHKDLRYNNIVRASTDAICPHHQRPHRWRLVDFDMAAKTFVTPAAPADAKYAMLQVRLIGQAYFWGWI</sequence>
<dbReference type="AlphaFoldDB" id="A0A284QQZ3"/>
<dbReference type="OMA" id="RVEPWEN"/>
<dbReference type="OrthoDB" id="3182995at2759"/>
<evidence type="ECO:0008006" key="4">
    <source>
        <dbReference type="Google" id="ProtNLM"/>
    </source>
</evidence>
<evidence type="ECO:0000256" key="1">
    <source>
        <dbReference type="SAM" id="MobiDB-lite"/>
    </source>
</evidence>
<evidence type="ECO:0000313" key="2">
    <source>
        <dbReference type="EMBL" id="SJK98821.1"/>
    </source>
</evidence>
<dbReference type="SUPFAM" id="SSF56112">
    <property type="entry name" value="Protein kinase-like (PK-like)"/>
    <property type="match status" value="1"/>
</dbReference>
<proteinExistence type="predicted"/>
<reference evidence="3" key="1">
    <citation type="journal article" date="2017" name="Nat. Ecol. Evol.">
        <title>Genome expansion and lineage-specific genetic innovations in the forest pathogenic fungi Armillaria.</title>
        <authorList>
            <person name="Sipos G."/>
            <person name="Prasanna A.N."/>
            <person name="Walter M.C."/>
            <person name="O'Connor E."/>
            <person name="Balint B."/>
            <person name="Krizsan K."/>
            <person name="Kiss B."/>
            <person name="Hess J."/>
            <person name="Varga T."/>
            <person name="Slot J."/>
            <person name="Riley R."/>
            <person name="Boka B."/>
            <person name="Rigling D."/>
            <person name="Barry K."/>
            <person name="Lee J."/>
            <person name="Mihaltcheva S."/>
            <person name="LaButti K."/>
            <person name="Lipzen A."/>
            <person name="Waldron R."/>
            <person name="Moloney N.M."/>
            <person name="Sperisen C."/>
            <person name="Kredics L."/>
            <person name="Vagvoelgyi C."/>
            <person name="Patrignani A."/>
            <person name="Fitzpatrick D."/>
            <person name="Nagy I."/>
            <person name="Doyle S."/>
            <person name="Anderson J.B."/>
            <person name="Grigoriev I.V."/>
            <person name="Gueldener U."/>
            <person name="Muensterkoetter M."/>
            <person name="Nagy L.G."/>
        </authorList>
    </citation>
    <scope>NUCLEOTIDE SEQUENCE [LARGE SCALE GENOMIC DNA]</scope>
    <source>
        <strain evidence="3">C18/9</strain>
    </source>
</reference>
<gene>
    <name evidence="2" type="ORF">ARMOST_02090</name>
</gene>
<name>A0A284QQZ3_ARMOS</name>
<dbReference type="InterPro" id="IPR011009">
    <property type="entry name" value="Kinase-like_dom_sf"/>
</dbReference>
<accession>A0A284QQZ3</accession>
<feature type="compositionally biased region" description="Acidic residues" evidence="1">
    <location>
        <begin position="186"/>
        <end position="204"/>
    </location>
</feature>
<evidence type="ECO:0000313" key="3">
    <source>
        <dbReference type="Proteomes" id="UP000219338"/>
    </source>
</evidence>